<dbReference type="EMBL" id="JAIMJA010000028">
    <property type="protein sequence ID" value="MCE2596934.1"/>
    <property type="molecule type" value="Genomic_DNA"/>
</dbReference>
<accession>A0ABS8WD14</accession>
<reference evidence="2 3" key="1">
    <citation type="journal article" date="2022" name="Environ. Microbiol. Rep.">
        <title>Eco-phylogenetic analyses reveal divergent evolution of vitamin B12 metabolism in the marine bacterial family 'Psychromonadaceae'.</title>
        <authorList>
            <person name="Jin X."/>
            <person name="Yang Y."/>
            <person name="Cao H."/>
            <person name="Gao B."/>
            <person name="Zhao Z."/>
        </authorList>
    </citation>
    <scope>NUCLEOTIDE SEQUENCE [LARGE SCALE GENOMIC DNA]</scope>
    <source>
        <strain evidence="2 3">MKS20</strain>
    </source>
</reference>
<name>A0ABS8WD14_9GAMM</name>
<dbReference type="InterPro" id="IPR011990">
    <property type="entry name" value="TPR-like_helical_dom_sf"/>
</dbReference>
<evidence type="ECO:0000313" key="2">
    <source>
        <dbReference type="EMBL" id="MCE2596934.1"/>
    </source>
</evidence>
<evidence type="ECO:0000313" key="3">
    <source>
        <dbReference type="Proteomes" id="UP001201273"/>
    </source>
</evidence>
<dbReference type="Gene3D" id="1.25.40.10">
    <property type="entry name" value="Tetratricopeptide repeat domain"/>
    <property type="match status" value="1"/>
</dbReference>
<dbReference type="InterPro" id="IPR019734">
    <property type="entry name" value="TPR_rpt"/>
</dbReference>
<keyword evidence="1" id="KW-0802">TPR repeat</keyword>
<dbReference type="Proteomes" id="UP001201273">
    <property type="component" value="Unassembled WGS sequence"/>
</dbReference>
<keyword evidence="3" id="KW-1185">Reference proteome</keyword>
<evidence type="ECO:0000256" key="1">
    <source>
        <dbReference type="PROSITE-ProRule" id="PRU00339"/>
    </source>
</evidence>
<gene>
    <name evidence="2" type="ORF">K6Y31_19345</name>
</gene>
<comment type="caution">
    <text evidence="2">The sequence shown here is derived from an EMBL/GenBank/DDBJ whole genome shotgun (WGS) entry which is preliminary data.</text>
</comment>
<dbReference type="RefSeq" id="WP_233054690.1">
    <property type="nucleotide sequence ID" value="NZ_JAIMJA010000028.1"/>
</dbReference>
<dbReference type="SUPFAM" id="SSF48452">
    <property type="entry name" value="TPR-like"/>
    <property type="match status" value="1"/>
</dbReference>
<dbReference type="PROSITE" id="PS50005">
    <property type="entry name" value="TPR"/>
    <property type="match status" value="1"/>
</dbReference>
<protein>
    <submittedName>
        <fullName evidence="2">Tetratricopeptide repeat protein</fullName>
    </submittedName>
</protein>
<feature type="repeat" description="TPR" evidence="1">
    <location>
        <begin position="210"/>
        <end position="243"/>
    </location>
</feature>
<sequence>MDSTFVILERIAQNADWPTTQSWTQVLNRDFQASLDLLDGYRSDPETLYRAMNQFIVMPNGCYGQAGAAAVLLAASQFEKSMSEEVAAAISHWIEAAKGVNDSIPAVRAIEIDFLVRGEQMELAASKLKELIKVNPEDYWACRCALNYWAAMGDLAQVAIWGKRAEESAHSSRRWEQVIWQMGVIAHQQKLWQQAAGFYEQLISASSSDAALYHNMSEVYFELGEYKKALAYNKKSLQFKSTATGEQLQKKILKASVWWRKLLP</sequence>
<proteinExistence type="predicted"/>
<organism evidence="2 3">
    <name type="scientific">Motilimonas cestriensis</name>
    <dbReference type="NCBI Taxonomy" id="2742685"/>
    <lineage>
        <taxon>Bacteria</taxon>
        <taxon>Pseudomonadati</taxon>
        <taxon>Pseudomonadota</taxon>
        <taxon>Gammaproteobacteria</taxon>
        <taxon>Alteromonadales</taxon>
        <taxon>Alteromonadales genera incertae sedis</taxon>
        <taxon>Motilimonas</taxon>
    </lineage>
</organism>